<name>A0A0A9CEE6_ARUDO</name>
<dbReference type="EMBL" id="GBRH01226140">
    <property type="protein sequence ID" value="JAD71755.1"/>
    <property type="molecule type" value="Transcribed_RNA"/>
</dbReference>
<dbReference type="AlphaFoldDB" id="A0A0A9CEE6"/>
<reference evidence="1" key="2">
    <citation type="journal article" date="2015" name="Data Brief">
        <title>Shoot transcriptome of the giant reed, Arundo donax.</title>
        <authorList>
            <person name="Barrero R.A."/>
            <person name="Guerrero F.D."/>
            <person name="Moolhuijzen P."/>
            <person name="Goolsby J.A."/>
            <person name="Tidwell J."/>
            <person name="Bellgard S.E."/>
            <person name="Bellgard M.I."/>
        </authorList>
    </citation>
    <scope>NUCLEOTIDE SEQUENCE</scope>
    <source>
        <tissue evidence="1">Shoot tissue taken approximately 20 cm above the soil surface</tissue>
    </source>
</reference>
<sequence>MSGLPFWISKKLICISS</sequence>
<reference evidence="1" key="1">
    <citation type="submission" date="2014-09" db="EMBL/GenBank/DDBJ databases">
        <authorList>
            <person name="Magalhaes I.L.F."/>
            <person name="Oliveira U."/>
            <person name="Santos F.R."/>
            <person name="Vidigal T.H.D.A."/>
            <person name="Brescovit A.D."/>
            <person name="Santos A.J."/>
        </authorList>
    </citation>
    <scope>NUCLEOTIDE SEQUENCE</scope>
    <source>
        <tissue evidence="1">Shoot tissue taken approximately 20 cm above the soil surface</tissue>
    </source>
</reference>
<accession>A0A0A9CEE6</accession>
<proteinExistence type="predicted"/>
<organism evidence="1">
    <name type="scientific">Arundo donax</name>
    <name type="common">Giant reed</name>
    <name type="synonym">Donax arundinaceus</name>
    <dbReference type="NCBI Taxonomy" id="35708"/>
    <lineage>
        <taxon>Eukaryota</taxon>
        <taxon>Viridiplantae</taxon>
        <taxon>Streptophyta</taxon>
        <taxon>Embryophyta</taxon>
        <taxon>Tracheophyta</taxon>
        <taxon>Spermatophyta</taxon>
        <taxon>Magnoliopsida</taxon>
        <taxon>Liliopsida</taxon>
        <taxon>Poales</taxon>
        <taxon>Poaceae</taxon>
        <taxon>PACMAD clade</taxon>
        <taxon>Arundinoideae</taxon>
        <taxon>Arundineae</taxon>
        <taxon>Arundo</taxon>
    </lineage>
</organism>
<protein>
    <submittedName>
        <fullName evidence="1">Uncharacterized protein</fullName>
    </submittedName>
</protein>
<evidence type="ECO:0000313" key="1">
    <source>
        <dbReference type="EMBL" id="JAD71755.1"/>
    </source>
</evidence>